<comment type="similarity">
    <text evidence="2">Belongs to the class-I pyridoxal-phosphate-dependent aminotransferase family.</text>
</comment>
<gene>
    <name evidence="7" type="ORF">C2E21_3022</name>
</gene>
<evidence type="ECO:0000256" key="5">
    <source>
        <dbReference type="ARBA" id="ARBA00022898"/>
    </source>
</evidence>
<dbReference type="InterPro" id="IPR050596">
    <property type="entry name" value="AspAT/PAT-like"/>
</dbReference>
<sequence length="415" mass="44034">MAAAQVDTTLNPRVASLKPSKTMALTDLATKLKEEGADIIGLAAGEPDFDTPAPIVEAGVEALRQGYTRYTPNTGTSALRKAICAKLQQENGLTYSPEEIVVSNGAKQCIWQGLLAVCSPGDEVIIPAPYWVSYPEMARLAGATPVIVEATPAEGFRLTPEKLRAALTPRSRLLILCTPSNPTGAVYTKEELEALAAVVAEHPRLLVLSDEIYEYIVYPPAQHHSFGALPGMFDRTLTVNGFSKAYAMTGWRLGYLAAPRHFAKAAAVIQSQSTSGASSIAQHAAVTALELGPGGGALVQQMIAAFEQRRDYVTQRLQQMPGVQLDAPQGAFYVMPEVSAFAGPGIEAKGFGPVPDVDALCRYLIEKANVALVPGDAFGAPTCIRISYAASMETLAKALDRLEAALAPDKFTTAS</sequence>
<dbReference type="PANTHER" id="PTHR46383">
    <property type="entry name" value="ASPARTATE AMINOTRANSFERASE"/>
    <property type="match status" value="1"/>
</dbReference>
<dbReference type="GO" id="GO:0033854">
    <property type="term" value="F:glutamate-prephenate aminotransferase activity"/>
    <property type="evidence" value="ECO:0007669"/>
    <property type="project" value="UniProtKB-ARBA"/>
</dbReference>
<dbReference type="GO" id="GO:0009095">
    <property type="term" value="P:aromatic amino acid family biosynthetic process, prephenate pathway"/>
    <property type="evidence" value="ECO:0007669"/>
    <property type="project" value="UniProtKB-ARBA"/>
</dbReference>
<keyword evidence="5" id="KW-0663">Pyridoxal phosphate</keyword>
<dbReference type="SUPFAM" id="SSF53383">
    <property type="entry name" value="PLP-dependent transferases"/>
    <property type="match status" value="1"/>
</dbReference>
<dbReference type="PANTHER" id="PTHR46383:SF1">
    <property type="entry name" value="ASPARTATE AMINOTRANSFERASE"/>
    <property type="match status" value="1"/>
</dbReference>
<keyword evidence="8" id="KW-1185">Reference proteome</keyword>
<reference evidence="7 8" key="1">
    <citation type="journal article" date="2018" name="Plant J.">
        <title>Genome sequences of Chlorella sorokiniana UTEX 1602 and Micractinium conductrix SAG 241.80: implications to maltose excretion by a green alga.</title>
        <authorList>
            <person name="Arriola M.B."/>
            <person name="Velmurugan N."/>
            <person name="Zhang Y."/>
            <person name="Plunkett M.H."/>
            <person name="Hondzo H."/>
            <person name="Barney B.M."/>
        </authorList>
    </citation>
    <scope>NUCLEOTIDE SEQUENCE [LARGE SCALE GENOMIC DNA]</scope>
    <source>
        <strain evidence="8">UTEX 1602</strain>
    </source>
</reference>
<dbReference type="STRING" id="3076.A0A2P6TVP1"/>
<evidence type="ECO:0000313" key="7">
    <source>
        <dbReference type="EMBL" id="PRW58128.1"/>
    </source>
</evidence>
<protein>
    <submittedName>
        <fullName evidence="7">Aspartate aminotransferase</fullName>
    </submittedName>
</protein>
<dbReference type="InterPro" id="IPR004839">
    <property type="entry name" value="Aminotransferase_I/II_large"/>
</dbReference>
<comment type="cofactor">
    <cofactor evidence="1">
        <name>pyridoxal 5'-phosphate</name>
        <dbReference type="ChEBI" id="CHEBI:597326"/>
    </cofactor>
</comment>
<keyword evidence="4" id="KW-0808">Transferase</keyword>
<evidence type="ECO:0000256" key="3">
    <source>
        <dbReference type="ARBA" id="ARBA00022576"/>
    </source>
</evidence>
<dbReference type="InterPro" id="IPR004838">
    <property type="entry name" value="NHTrfase_class1_PyrdxlP-BS"/>
</dbReference>
<evidence type="ECO:0000256" key="1">
    <source>
        <dbReference type="ARBA" id="ARBA00001933"/>
    </source>
</evidence>
<dbReference type="AlphaFoldDB" id="A0A2P6TVP1"/>
<proteinExistence type="inferred from homology"/>
<dbReference type="FunFam" id="3.40.640.10:FF:000033">
    <property type="entry name" value="Aspartate aminotransferase"/>
    <property type="match status" value="1"/>
</dbReference>
<name>A0A2P6TVP1_CHLSO</name>
<dbReference type="OrthoDB" id="2414662at2759"/>
<evidence type="ECO:0000256" key="2">
    <source>
        <dbReference type="ARBA" id="ARBA00007441"/>
    </source>
</evidence>
<dbReference type="GO" id="GO:0033853">
    <property type="term" value="F:aspartate-prephenate aminotransferase activity"/>
    <property type="evidence" value="ECO:0007669"/>
    <property type="project" value="UniProtKB-ARBA"/>
</dbReference>
<dbReference type="EMBL" id="LHPG02000005">
    <property type="protein sequence ID" value="PRW58128.1"/>
    <property type="molecule type" value="Genomic_DNA"/>
</dbReference>
<keyword evidence="3 7" id="KW-0032">Aminotransferase</keyword>
<evidence type="ECO:0000256" key="4">
    <source>
        <dbReference type="ARBA" id="ARBA00022679"/>
    </source>
</evidence>
<dbReference type="InterPro" id="IPR015422">
    <property type="entry name" value="PyrdxlP-dep_Trfase_small"/>
</dbReference>
<dbReference type="Gene3D" id="3.90.1150.10">
    <property type="entry name" value="Aspartate Aminotransferase, domain 1"/>
    <property type="match status" value="1"/>
</dbReference>
<dbReference type="InterPro" id="IPR015421">
    <property type="entry name" value="PyrdxlP-dep_Trfase_major"/>
</dbReference>
<evidence type="ECO:0000313" key="8">
    <source>
        <dbReference type="Proteomes" id="UP000239899"/>
    </source>
</evidence>
<dbReference type="PROSITE" id="PS00105">
    <property type="entry name" value="AA_TRANSFER_CLASS_1"/>
    <property type="match status" value="1"/>
</dbReference>
<dbReference type="Proteomes" id="UP000239899">
    <property type="component" value="Unassembled WGS sequence"/>
</dbReference>
<dbReference type="CDD" id="cd00609">
    <property type="entry name" value="AAT_like"/>
    <property type="match status" value="1"/>
</dbReference>
<accession>A0A2P6TVP1</accession>
<dbReference type="Pfam" id="PF00155">
    <property type="entry name" value="Aminotran_1_2"/>
    <property type="match status" value="1"/>
</dbReference>
<dbReference type="InterPro" id="IPR015424">
    <property type="entry name" value="PyrdxlP-dep_Trfase"/>
</dbReference>
<dbReference type="GO" id="GO:0004069">
    <property type="term" value="F:L-aspartate:2-oxoglutarate aminotransferase activity"/>
    <property type="evidence" value="ECO:0007669"/>
    <property type="project" value="UniProtKB-ARBA"/>
</dbReference>
<dbReference type="GO" id="GO:0030170">
    <property type="term" value="F:pyridoxal phosphate binding"/>
    <property type="evidence" value="ECO:0007669"/>
    <property type="project" value="InterPro"/>
</dbReference>
<dbReference type="Gene3D" id="3.40.640.10">
    <property type="entry name" value="Type I PLP-dependent aspartate aminotransferase-like (Major domain)"/>
    <property type="match status" value="1"/>
</dbReference>
<organism evidence="7 8">
    <name type="scientific">Chlorella sorokiniana</name>
    <name type="common">Freshwater green alga</name>
    <dbReference type="NCBI Taxonomy" id="3076"/>
    <lineage>
        <taxon>Eukaryota</taxon>
        <taxon>Viridiplantae</taxon>
        <taxon>Chlorophyta</taxon>
        <taxon>core chlorophytes</taxon>
        <taxon>Trebouxiophyceae</taxon>
        <taxon>Chlorellales</taxon>
        <taxon>Chlorellaceae</taxon>
        <taxon>Chlorella clade</taxon>
        <taxon>Chlorella</taxon>
    </lineage>
</organism>
<evidence type="ECO:0000259" key="6">
    <source>
        <dbReference type="Pfam" id="PF00155"/>
    </source>
</evidence>
<comment type="caution">
    <text evidence="7">The sequence shown here is derived from an EMBL/GenBank/DDBJ whole genome shotgun (WGS) entry which is preliminary data.</text>
</comment>
<feature type="domain" description="Aminotransferase class I/classII large" evidence="6">
    <location>
        <begin position="38"/>
        <end position="402"/>
    </location>
</feature>